<evidence type="ECO:0000313" key="3">
    <source>
        <dbReference type="Proteomes" id="UP001230156"/>
    </source>
</evidence>
<keyword evidence="3" id="KW-1185">Reference proteome</keyword>
<name>A0ABU0YSR4_9PROT</name>
<gene>
    <name evidence="2" type="ORF">Q8A70_23935</name>
</gene>
<accession>A0ABU0YSR4</accession>
<evidence type="ECO:0000256" key="1">
    <source>
        <dbReference type="SAM" id="MobiDB-lite"/>
    </source>
</evidence>
<proteinExistence type="predicted"/>
<dbReference type="Proteomes" id="UP001230156">
    <property type="component" value="Unassembled WGS sequence"/>
</dbReference>
<comment type="caution">
    <text evidence="2">The sequence shown here is derived from an EMBL/GenBank/DDBJ whole genome shotgun (WGS) entry which is preliminary data.</text>
</comment>
<reference evidence="3" key="1">
    <citation type="submission" date="2023-08" db="EMBL/GenBank/DDBJ databases">
        <title>Rhodospirillaceae gen. nov., a novel taxon isolated from the Yangtze River Yuezi River estuary sludge.</title>
        <authorList>
            <person name="Ruan L."/>
        </authorList>
    </citation>
    <scope>NUCLEOTIDE SEQUENCE [LARGE SCALE GENOMIC DNA]</scope>
    <source>
        <strain evidence="3">R-7</strain>
    </source>
</reference>
<evidence type="ECO:0008006" key="4">
    <source>
        <dbReference type="Google" id="ProtNLM"/>
    </source>
</evidence>
<feature type="region of interest" description="Disordered" evidence="1">
    <location>
        <begin position="1"/>
        <end position="60"/>
    </location>
</feature>
<evidence type="ECO:0000313" key="2">
    <source>
        <dbReference type="EMBL" id="MDQ7250760.1"/>
    </source>
</evidence>
<sequence>MLAAPRTEERDQRGGQEAEGCGSVPWLGHARTGRLRRDAWGDDSWGDGDGGACPRRERGSLHDHDLQLHAERVFSATRPDQDIAATVSGSFSFSDAPATGIVGKADLIDFSYDVTDFLAGQPVHLVQGGDLSNLVSFSFHPGQDGSFFLQAHADAQVATDVCIGAAASFGLCGRPTGFNGVIAISQSGTVSPPDFAFLVTAAGAELTQTSPVTTPPVATTPIPPTLPLFASSITALGLFGWRNKRWRAVRAA</sequence>
<dbReference type="RefSeq" id="WP_379960440.1">
    <property type="nucleotide sequence ID" value="NZ_JAUYVI010000007.1"/>
</dbReference>
<organism evidence="2 3">
    <name type="scientific">Dongia sedimenti</name>
    <dbReference type="NCBI Taxonomy" id="3064282"/>
    <lineage>
        <taxon>Bacteria</taxon>
        <taxon>Pseudomonadati</taxon>
        <taxon>Pseudomonadota</taxon>
        <taxon>Alphaproteobacteria</taxon>
        <taxon>Rhodospirillales</taxon>
        <taxon>Dongiaceae</taxon>
        <taxon>Dongia</taxon>
    </lineage>
</organism>
<protein>
    <recommendedName>
        <fullName evidence="4">PEP-CTERM sorting domain-containing protein</fullName>
    </recommendedName>
</protein>
<feature type="compositionally biased region" description="Basic and acidic residues" evidence="1">
    <location>
        <begin position="1"/>
        <end position="16"/>
    </location>
</feature>
<dbReference type="EMBL" id="JAUYVI010000007">
    <property type="protein sequence ID" value="MDQ7250760.1"/>
    <property type="molecule type" value="Genomic_DNA"/>
</dbReference>